<organism evidence="2 3">
    <name type="scientific">Rhipicephalus microplus</name>
    <name type="common">Cattle tick</name>
    <name type="synonym">Boophilus microplus</name>
    <dbReference type="NCBI Taxonomy" id="6941"/>
    <lineage>
        <taxon>Eukaryota</taxon>
        <taxon>Metazoa</taxon>
        <taxon>Ecdysozoa</taxon>
        <taxon>Arthropoda</taxon>
        <taxon>Chelicerata</taxon>
        <taxon>Arachnida</taxon>
        <taxon>Acari</taxon>
        <taxon>Parasitiformes</taxon>
        <taxon>Ixodida</taxon>
        <taxon>Ixodoidea</taxon>
        <taxon>Ixodidae</taxon>
        <taxon>Rhipicephalinae</taxon>
        <taxon>Rhipicephalus</taxon>
        <taxon>Boophilus</taxon>
    </lineage>
</organism>
<evidence type="ECO:0000256" key="1">
    <source>
        <dbReference type="SAM" id="MobiDB-lite"/>
    </source>
</evidence>
<feature type="compositionally biased region" description="Basic residues" evidence="1">
    <location>
        <begin position="35"/>
        <end position="48"/>
    </location>
</feature>
<reference evidence="2" key="1">
    <citation type="journal article" date="2020" name="Cell">
        <title>Large-Scale Comparative Analyses of Tick Genomes Elucidate Their Genetic Diversity and Vector Capacities.</title>
        <authorList>
            <consortium name="Tick Genome and Microbiome Consortium (TIGMIC)"/>
            <person name="Jia N."/>
            <person name="Wang J."/>
            <person name="Shi W."/>
            <person name="Du L."/>
            <person name="Sun Y."/>
            <person name="Zhan W."/>
            <person name="Jiang J.F."/>
            <person name="Wang Q."/>
            <person name="Zhang B."/>
            <person name="Ji P."/>
            <person name="Bell-Sakyi L."/>
            <person name="Cui X.M."/>
            <person name="Yuan T.T."/>
            <person name="Jiang B.G."/>
            <person name="Yang W.F."/>
            <person name="Lam T.T."/>
            <person name="Chang Q.C."/>
            <person name="Ding S.J."/>
            <person name="Wang X.J."/>
            <person name="Zhu J.G."/>
            <person name="Ruan X.D."/>
            <person name="Zhao L."/>
            <person name="Wei J.T."/>
            <person name="Ye R.Z."/>
            <person name="Que T.C."/>
            <person name="Du C.H."/>
            <person name="Zhou Y.H."/>
            <person name="Cheng J.X."/>
            <person name="Dai P.F."/>
            <person name="Guo W.B."/>
            <person name="Han X.H."/>
            <person name="Huang E.J."/>
            <person name="Li L.F."/>
            <person name="Wei W."/>
            <person name="Gao Y.C."/>
            <person name="Liu J.Z."/>
            <person name="Shao H.Z."/>
            <person name="Wang X."/>
            <person name="Wang C.C."/>
            <person name="Yang T.C."/>
            <person name="Huo Q.B."/>
            <person name="Li W."/>
            <person name="Chen H.Y."/>
            <person name="Chen S.E."/>
            <person name="Zhou L.G."/>
            <person name="Ni X.B."/>
            <person name="Tian J.H."/>
            <person name="Sheng Y."/>
            <person name="Liu T."/>
            <person name="Pan Y.S."/>
            <person name="Xia L.Y."/>
            <person name="Li J."/>
            <person name="Zhao F."/>
            <person name="Cao W.C."/>
        </authorList>
    </citation>
    <scope>NUCLEOTIDE SEQUENCE</scope>
    <source>
        <strain evidence="2">Rmic-2018</strain>
    </source>
</reference>
<dbReference type="Proteomes" id="UP000821866">
    <property type="component" value="Chromosome 1"/>
</dbReference>
<feature type="region of interest" description="Disordered" evidence="1">
    <location>
        <begin position="1"/>
        <end position="92"/>
    </location>
</feature>
<feature type="compositionally biased region" description="Polar residues" evidence="1">
    <location>
        <begin position="66"/>
        <end position="76"/>
    </location>
</feature>
<sequence>MSTGTSATDGRARSVRQSNSLGRRERTSDAATTRTTKHARTRLQRHRAGVKDRYAADATDGLPAQPTRTATKTPQQLRAPYTQATQEEEQSPNMRQLVASMPSIIAVSLRPSPPYLPCQDRATSQPLCRFVCVVVDARADTLHLTCGASRVKRAICTRCNSVPHDMTPRTRRSCQE</sequence>
<dbReference type="AlphaFoldDB" id="A0A9J6F8N6"/>
<reference evidence="2" key="2">
    <citation type="submission" date="2021-09" db="EMBL/GenBank/DDBJ databases">
        <authorList>
            <person name="Jia N."/>
            <person name="Wang J."/>
            <person name="Shi W."/>
            <person name="Du L."/>
            <person name="Sun Y."/>
            <person name="Zhan W."/>
            <person name="Jiang J."/>
            <person name="Wang Q."/>
            <person name="Zhang B."/>
            <person name="Ji P."/>
            <person name="Sakyi L.B."/>
            <person name="Cui X."/>
            <person name="Yuan T."/>
            <person name="Jiang B."/>
            <person name="Yang W."/>
            <person name="Lam T.T.-Y."/>
            <person name="Chang Q."/>
            <person name="Ding S."/>
            <person name="Wang X."/>
            <person name="Zhu J."/>
            <person name="Ruan X."/>
            <person name="Zhao L."/>
            <person name="Wei J."/>
            <person name="Que T."/>
            <person name="Du C."/>
            <person name="Cheng J."/>
            <person name="Dai P."/>
            <person name="Han X."/>
            <person name="Huang E."/>
            <person name="Gao Y."/>
            <person name="Liu J."/>
            <person name="Shao H."/>
            <person name="Ye R."/>
            <person name="Li L."/>
            <person name="Wei W."/>
            <person name="Wang X."/>
            <person name="Wang C."/>
            <person name="Huo Q."/>
            <person name="Li W."/>
            <person name="Guo W."/>
            <person name="Chen H."/>
            <person name="Chen S."/>
            <person name="Zhou L."/>
            <person name="Zhou L."/>
            <person name="Ni X."/>
            <person name="Tian J."/>
            <person name="Zhou Y."/>
            <person name="Sheng Y."/>
            <person name="Liu T."/>
            <person name="Pan Y."/>
            <person name="Xia L."/>
            <person name="Li J."/>
            <person name="Zhao F."/>
            <person name="Cao W."/>
        </authorList>
    </citation>
    <scope>NUCLEOTIDE SEQUENCE</scope>
    <source>
        <strain evidence="2">Rmic-2018</strain>
        <tissue evidence="2">Larvae</tissue>
    </source>
</reference>
<proteinExistence type="predicted"/>
<dbReference type="EMBL" id="JABSTU010000001">
    <property type="protein sequence ID" value="KAH8042729.1"/>
    <property type="molecule type" value="Genomic_DNA"/>
</dbReference>
<evidence type="ECO:0000313" key="3">
    <source>
        <dbReference type="Proteomes" id="UP000821866"/>
    </source>
</evidence>
<keyword evidence="3" id="KW-1185">Reference proteome</keyword>
<name>A0A9J6F8N6_RHIMP</name>
<comment type="caution">
    <text evidence="2">The sequence shown here is derived from an EMBL/GenBank/DDBJ whole genome shotgun (WGS) entry which is preliminary data.</text>
</comment>
<gene>
    <name evidence="2" type="ORF">HPB51_025633</name>
</gene>
<evidence type="ECO:0000313" key="2">
    <source>
        <dbReference type="EMBL" id="KAH8042729.1"/>
    </source>
</evidence>
<accession>A0A9J6F8N6</accession>
<protein>
    <submittedName>
        <fullName evidence="2">Uncharacterized protein</fullName>
    </submittedName>
</protein>